<name>X0TNK3_9ZZZZ</name>
<comment type="caution">
    <text evidence="3">The sequence shown here is derived from an EMBL/GenBank/DDBJ whole genome shotgun (WGS) entry which is preliminary data.</text>
</comment>
<proteinExistence type="predicted"/>
<dbReference type="Pfam" id="PF00432">
    <property type="entry name" value="Prenyltrans"/>
    <property type="match status" value="1"/>
</dbReference>
<dbReference type="GO" id="GO:0003824">
    <property type="term" value="F:catalytic activity"/>
    <property type="evidence" value="ECO:0007669"/>
    <property type="project" value="InterPro"/>
</dbReference>
<dbReference type="AlphaFoldDB" id="X0TNK3"/>
<dbReference type="Gene3D" id="1.50.10.20">
    <property type="match status" value="1"/>
</dbReference>
<protein>
    <recommendedName>
        <fullName evidence="2">Prenyltransferase alpha-alpha toroid domain-containing protein</fullName>
    </recommendedName>
</protein>
<feature type="non-terminal residue" evidence="3">
    <location>
        <position position="243"/>
    </location>
</feature>
<reference evidence="3" key="1">
    <citation type="journal article" date="2014" name="Front. Microbiol.">
        <title>High frequency of phylogenetically diverse reductive dehalogenase-homologous genes in deep subseafloor sedimentary metagenomes.</title>
        <authorList>
            <person name="Kawai M."/>
            <person name="Futagami T."/>
            <person name="Toyoda A."/>
            <person name="Takaki Y."/>
            <person name="Nishi S."/>
            <person name="Hori S."/>
            <person name="Arai W."/>
            <person name="Tsubouchi T."/>
            <person name="Morono Y."/>
            <person name="Uchiyama I."/>
            <person name="Ito T."/>
            <person name="Fujiyama A."/>
            <person name="Inagaki F."/>
            <person name="Takami H."/>
        </authorList>
    </citation>
    <scope>NUCLEOTIDE SEQUENCE</scope>
    <source>
        <strain evidence="3">Expedition CK06-06</strain>
    </source>
</reference>
<organism evidence="3">
    <name type="scientific">marine sediment metagenome</name>
    <dbReference type="NCBI Taxonomy" id="412755"/>
    <lineage>
        <taxon>unclassified sequences</taxon>
        <taxon>metagenomes</taxon>
        <taxon>ecological metagenomes</taxon>
    </lineage>
</organism>
<evidence type="ECO:0000256" key="1">
    <source>
        <dbReference type="ARBA" id="ARBA00022737"/>
    </source>
</evidence>
<dbReference type="EMBL" id="BARS01015825">
    <property type="protein sequence ID" value="GAF94809.1"/>
    <property type="molecule type" value="Genomic_DNA"/>
</dbReference>
<feature type="domain" description="Prenyltransferase alpha-alpha toroid" evidence="2">
    <location>
        <begin position="55"/>
        <end position="206"/>
    </location>
</feature>
<dbReference type="InterPro" id="IPR001330">
    <property type="entry name" value="Prenyltrans"/>
</dbReference>
<gene>
    <name evidence="3" type="ORF">S01H1_26132</name>
</gene>
<keyword evidence="1" id="KW-0677">Repeat</keyword>
<evidence type="ECO:0000259" key="2">
    <source>
        <dbReference type="Pfam" id="PF00432"/>
    </source>
</evidence>
<accession>X0TNK3</accession>
<evidence type="ECO:0000313" key="3">
    <source>
        <dbReference type="EMBL" id="GAF94809.1"/>
    </source>
</evidence>
<sequence length="243" mass="28745">MIKENLIFKEDLIEGKSLYPYLTIFKKEPFRSFILVKSREIGPFYISKYDEVLKFYQIFNENIINEKALNLENVYWFLLLRKYLKEDKKEKNKELYDFIKKCEFSKAGDKLGFKFSPYSNQKEPDIWSTYFALASLKLLGFLKEFLASKGQNQIAREIKNFILPHNKGDISKFLHCLVEDCEICKKTSSTRTLYFALEILRLLGIDTRLSKDLFHSHLTDRKRDPSAVFKLLCLKLLELDSNV</sequence>